<evidence type="ECO:0000256" key="7">
    <source>
        <dbReference type="HAMAP-Rule" id="MF_00143"/>
    </source>
</evidence>
<dbReference type="PANTHER" id="PTHR38596:SF1">
    <property type="entry name" value="UPF0114 PROTEIN YQHA"/>
    <property type="match status" value="1"/>
</dbReference>
<evidence type="ECO:0000256" key="5">
    <source>
        <dbReference type="ARBA" id="ARBA00022989"/>
    </source>
</evidence>
<dbReference type="InterPro" id="IPR005134">
    <property type="entry name" value="UPF0114"/>
</dbReference>
<evidence type="ECO:0000256" key="1">
    <source>
        <dbReference type="ARBA" id="ARBA00004651"/>
    </source>
</evidence>
<organism evidence="8 9">
    <name type="scientific">Methylocella tundrae</name>
    <dbReference type="NCBI Taxonomy" id="227605"/>
    <lineage>
        <taxon>Bacteria</taxon>
        <taxon>Pseudomonadati</taxon>
        <taxon>Pseudomonadota</taxon>
        <taxon>Alphaproteobacteria</taxon>
        <taxon>Hyphomicrobiales</taxon>
        <taxon>Beijerinckiaceae</taxon>
        <taxon>Methylocella</taxon>
    </lineage>
</organism>
<keyword evidence="4 7" id="KW-0812">Transmembrane</keyword>
<evidence type="ECO:0000256" key="3">
    <source>
        <dbReference type="ARBA" id="ARBA00022475"/>
    </source>
</evidence>
<dbReference type="AlphaFoldDB" id="A0A8B6M1Y2"/>
<keyword evidence="5 7" id="KW-1133">Transmembrane helix</keyword>
<keyword evidence="6 7" id="KW-0472">Membrane</keyword>
<keyword evidence="3 7" id="KW-1003">Cell membrane</keyword>
<dbReference type="GO" id="GO:0005886">
    <property type="term" value="C:plasma membrane"/>
    <property type="evidence" value="ECO:0007669"/>
    <property type="project" value="UniProtKB-SubCell"/>
</dbReference>
<comment type="subcellular location">
    <subcellularLocation>
        <location evidence="1 7">Cell membrane</location>
        <topology evidence="1 7">Multi-pass membrane protein</topology>
    </subcellularLocation>
</comment>
<comment type="caution">
    <text evidence="8">The sequence shown here is derived from an EMBL/GenBank/DDBJ whole genome shotgun (WGS) entry which is preliminary data.</text>
</comment>
<dbReference type="EMBL" id="CABFMQ020000001">
    <property type="protein sequence ID" value="VTZ48172.1"/>
    <property type="molecule type" value="Genomic_DNA"/>
</dbReference>
<dbReference type="Pfam" id="PF03350">
    <property type="entry name" value="UPF0114"/>
    <property type="match status" value="1"/>
</dbReference>
<reference evidence="8 9" key="1">
    <citation type="submission" date="2019-05" db="EMBL/GenBank/DDBJ databases">
        <authorList>
            <person name="Farhan Ul Haque M."/>
        </authorList>
    </citation>
    <scope>NUCLEOTIDE SEQUENCE [LARGE SCALE GENOMIC DNA]</scope>
    <source>
        <strain evidence="8">2</strain>
    </source>
</reference>
<dbReference type="InterPro" id="IPR020761">
    <property type="entry name" value="UPF0114_bac"/>
</dbReference>
<evidence type="ECO:0000313" key="9">
    <source>
        <dbReference type="Proteomes" id="UP000485880"/>
    </source>
</evidence>
<accession>A0A8B6M1Y2</accession>
<name>A0A8B6M1Y2_METTU</name>
<feature type="transmembrane region" description="Helical" evidence="7">
    <location>
        <begin position="57"/>
        <end position="78"/>
    </location>
</feature>
<gene>
    <name evidence="8" type="ORF">MPC4_10122</name>
</gene>
<dbReference type="HAMAP" id="MF_00143">
    <property type="entry name" value="UPF0114"/>
    <property type="match status" value="1"/>
</dbReference>
<evidence type="ECO:0000256" key="4">
    <source>
        <dbReference type="ARBA" id="ARBA00022692"/>
    </source>
</evidence>
<evidence type="ECO:0000256" key="2">
    <source>
        <dbReference type="ARBA" id="ARBA00005774"/>
    </source>
</evidence>
<evidence type="ECO:0000313" key="8">
    <source>
        <dbReference type="EMBL" id="VTZ48172.1"/>
    </source>
</evidence>
<dbReference type="Proteomes" id="UP000485880">
    <property type="component" value="Unassembled WGS sequence"/>
</dbReference>
<feature type="transmembrane region" description="Helical" evidence="7">
    <location>
        <begin position="112"/>
        <end position="129"/>
    </location>
</feature>
<keyword evidence="9" id="KW-1185">Reference proteome</keyword>
<feature type="transmembrane region" description="Helical" evidence="7">
    <location>
        <begin position="141"/>
        <end position="160"/>
    </location>
</feature>
<evidence type="ECO:0000256" key="6">
    <source>
        <dbReference type="ARBA" id="ARBA00023136"/>
    </source>
</evidence>
<dbReference type="PANTHER" id="PTHR38596">
    <property type="entry name" value="UPF0114 PROTEIN YQHA"/>
    <property type="match status" value="1"/>
</dbReference>
<comment type="similarity">
    <text evidence="2 7">Belongs to the UPF0114 family.</text>
</comment>
<protein>
    <recommendedName>
        <fullName evidence="7">UPF0114 protein MPC4_10122</fullName>
    </recommendedName>
</protein>
<feature type="transmembrane region" description="Helical" evidence="7">
    <location>
        <begin position="20"/>
        <end position="37"/>
    </location>
</feature>
<proteinExistence type="inferred from homology"/>
<sequence>MNRFERGIEGLFFSSRWLMAPFLVGLVVGLVGLLYKFGAKLFDFILLLKTAPESEVIVGILSLIDLSLTANLILIVICSSYENFVRPINIADHPEWPDGLIRIGFSGLKQKLLGSIVAITAVHVLEWFMDIESHAETQKLAWVVGILLAFAVTMLILAIADRVSAGVENKGH</sequence>
<dbReference type="RefSeq" id="WP_174510822.1">
    <property type="nucleotide sequence ID" value="NZ_CABFMQ020000001.1"/>
</dbReference>